<protein>
    <submittedName>
        <fullName evidence="1">Uncharacterized protein</fullName>
    </submittedName>
</protein>
<keyword evidence="2" id="KW-1185">Reference proteome</keyword>
<name>A0A653R798_9FLAO</name>
<evidence type="ECO:0000313" key="1">
    <source>
        <dbReference type="EMBL" id="VXB49455.1"/>
    </source>
</evidence>
<organism evidence="1 2">
    <name type="scientific">Maribacter litoralis</name>
    <dbReference type="NCBI Taxonomy" id="2059726"/>
    <lineage>
        <taxon>Bacteria</taxon>
        <taxon>Pseudomonadati</taxon>
        <taxon>Bacteroidota</taxon>
        <taxon>Flavobacteriia</taxon>
        <taxon>Flavobacteriales</taxon>
        <taxon>Flavobacteriaceae</taxon>
        <taxon>Maribacter</taxon>
    </lineage>
</organism>
<dbReference type="Proteomes" id="UP000430202">
    <property type="component" value="Unassembled WGS sequence"/>
</dbReference>
<dbReference type="EMBL" id="CABWLR010000002">
    <property type="protein sequence ID" value="VXB49455.1"/>
    <property type="molecule type" value="Genomic_DNA"/>
</dbReference>
<dbReference type="AlphaFoldDB" id="A0A653R798"/>
<sequence>MYIDGYVVFKINPEKAETLINYKKVLLQLSAKVRLVLNFFKRATLMCSHPILPIISRTL</sequence>
<reference evidence="1 2" key="1">
    <citation type="submission" date="2019-10" db="EMBL/GenBank/DDBJ databases">
        <authorList>
            <person name="Karimi E."/>
        </authorList>
    </citation>
    <scope>NUCLEOTIDE SEQUENCE [LARGE SCALE GENOMIC DNA]</scope>
    <source>
        <strain evidence="1">Maribacter sp. 151</strain>
    </source>
</reference>
<accession>A0A653R798</accession>
<evidence type="ECO:0000313" key="2">
    <source>
        <dbReference type="Proteomes" id="UP000430202"/>
    </source>
</evidence>
<proteinExistence type="predicted"/>
<gene>
    <name evidence="1" type="ORF">MARI151_20745</name>
</gene>